<name>A0A834I147_RHYFE</name>
<comment type="caution">
    <text evidence="1">The sequence shown here is derived from an EMBL/GenBank/DDBJ whole genome shotgun (WGS) entry which is preliminary data.</text>
</comment>
<gene>
    <name evidence="1" type="ORF">GWI33_014624</name>
</gene>
<dbReference type="AlphaFoldDB" id="A0A834I147"/>
<keyword evidence="2" id="KW-1185">Reference proteome</keyword>
<organism evidence="1 2">
    <name type="scientific">Rhynchophorus ferrugineus</name>
    <name type="common">Red palm weevil</name>
    <name type="synonym">Curculio ferrugineus</name>
    <dbReference type="NCBI Taxonomy" id="354439"/>
    <lineage>
        <taxon>Eukaryota</taxon>
        <taxon>Metazoa</taxon>
        <taxon>Ecdysozoa</taxon>
        <taxon>Arthropoda</taxon>
        <taxon>Hexapoda</taxon>
        <taxon>Insecta</taxon>
        <taxon>Pterygota</taxon>
        <taxon>Neoptera</taxon>
        <taxon>Endopterygota</taxon>
        <taxon>Coleoptera</taxon>
        <taxon>Polyphaga</taxon>
        <taxon>Cucujiformia</taxon>
        <taxon>Curculionidae</taxon>
        <taxon>Dryophthorinae</taxon>
        <taxon>Rhynchophorus</taxon>
    </lineage>
</organism>
<protein>
    <submittedName>
        <fullName evidence="1">Uncharacterized protein</fullName>
    </submittedName>
</protein>
<dbReference type="EMBL" id="JAACXV010013735">
    <property type="protein sequence ID" value="KAF7272612.1"/>
    <property type="molecule type" value="Genomic_DNA"/>
</dbReference>
<proteinExistence type="predicted"/>
<evidence type="ECO:0000313" key="1">
    <source>
        <dbReference type="EMBL" id="KAF7272612.1"/>
    </source>
</evidence>
<dbReference type="Proteomes" id="UP000625711">
    <property type="component" value="Unassembled WGS sequence"/>
</dbReference>
<accession>A0A834I147</accession>
<evidence type="ECO:0000313" key="2">
    <source>
        <dbReference type="Proteomes" id="UP000625711"/>
    </source>
</evidence>
<reference evidence="1" key="1">
    <citation type="submission" date="2020-08" db="EMBL/GenBank/DDBJ databases">
        <title>Genome sequencing and assembly of the red palm weevil Rhynchophorus ferrugineus.</title>
        <authorList>
            <person name="Dias G.B."/>
            <person name="Bergman C.M."/>
            <person name="Manee M."/>
        </authorList>
    </citation>
    <scope>NUCLEOTIDE SEQUENCE</scope>
    <source>
        <strain evidence="1">AA-2017</strain>
        <tissue evidence="1">Whole larva</tissue>
    </source>
</reference>
<sequence length="81" mass="9014">MGNMAKLQLQIPITVVAWQSGFRSESDRKIGEPGHPRIVGPLENKLKTTSYLVANTPRDTDRTAYTSEDIWLPLTESCSPV</sequence>